<comment type="similarity">
    <text evidence="5">Belongs to the SAT4 family.</text>
</comment>
<dbReference type="InterPro" id="IPR049326">
    <property type="entry name" value="Rhodopsin_dom_fungi"/>
</dbReference>
<evidence type="ECO:0000256" key="1">
    <source>
        <dbReference type="ARBA" id="ARBA00004141"/>
    </source>
</evidence>
<evidence type="ECO:0000256" key="7">
    <source>
        <dbReference type="SAM" id="Phobius"/>
    </source>
</evidence>
<feature type="domain" description="Rhodopsin" evidence="8">
    <location>
        <begin position="27"/>
        <end position="269"/>
    </location>
</feature>
<feature type="region of interest" description="Disordered" evidence="6">
    <location>
        <begin position="335"/>
        <end position="362"/>
    </location>
</feature>
<dbReference type="InterPro" id="IPR052337">
    <property type="entry name" value="SAT4-like"/>
</dbReference>
<comment type="caution">
    <text evidence="9">The sequence shown here is derived from an EMBL/GenBank/DDBJ whole genome shotgun (WGS) entry which is preliminary data.</text>
</comment>
<dbReference type="PANTHER" id="PTHR33048:SF47">
    <property type="entry name" value="INTEGRAL MEMBRANE PROTEIN-RELATED"/>
    <property type="match status" value="1"/>
</dbReference>
<accession>A0A9P4HX29</accession>
<evidence type="ECO:0000256" key="3">
    <source>
        <dbReference type="ARBA" id="ARBA00022989"/>
    </source>
</evidence>
<name>A0A9P4HX29_9PEZI</name>
<evidence type="ECO:0000313" key="10">
    <source>
        <dbReference type="Proteomes" id="UP000799776"/>
    </source>
</evidence>
<evidence type="ECO:0000259" key="8">
    <source>
        <dbReference type="Pfam" id="PF20684"/>
    </source>
</evidence>
<feature type="compositionally biased region" description="Polar residues" evidence="6">
    <location>
        <begin position="335"/>
        <end position="344"/>
    </location>
</feature>
<evidence type="ECO:0000256" key="6">
    <source>
        <dbReference type="SAM" id="MobiDB-lite"/>
    </source>
</evidence>
<proteinExistence type="inferred from homology"/>
<gene>
    <name evidence="9" type="ORF">K490DRAFT_62158</name>
</gene>
<dbReference type="PANTHER" id="PTHR33048">
    <property type="entry name" value="PTH11-LIKE INTEGRAL MEMBRANE PROTEIN (AFU_ORTHOLOGUE AFUA_5G11245)"/>
    <property type="match status" value="1"/>
</dbReference>
<feature type="transmembrane region" description="Helical" evidence="7">
    <location>
        <begin position="87"/>
        <end position="109"/>
    </location>
</feature>
<protein>
    <recommendedName>
        <fullName evidence="8">Rhodopsin domain-containing protein</fullName>
    </recommendedName>
</protein>
<evidence type="ECO:0000256" key="5">
    <source>
        <dbReference type="ARBA" id="ARBA00038359"/>
    </source>
</evidence>
<dbReference type="Pfam" id="PF20684">
    <property type="entry name" value="Fung_rhodopsin"/>
    <property type="match status" value="1"/>
</dbReference>
<feature type="transmembrane region" description="Helical" evidence="7">
    <location>
        <begin position="42"/>
        <end position="65"/>
    </location>
</feature>
<keyword evidence="4 7" id="KW-0472">Membrane</keyword>
<keyword evidence="2 7" id="KW-0812">Transmembrane</keyword>
<dbReference type="Proteomes" id="UP000799776">
    <property type="component" value="Unassembled WGS sequence"/>
</dbReference>
<dbReference type="GO" id="GO:0016020">
    <property type="term" value="C:membrane"/>
    <property type="evidence" value="ECO:0007669"/>
    <property type="project" value="UniProtKB-SubCell"/>
</dbReference>
<feature type="transmembrane region" description="Helical" evidence="7">
    <location>
        <begin position="177"/>
        <end position="195"/>
    </location>
</feature>
<comment type="subcellular location">
    <subcellularLocation>
        <location evidence="1">Membrane</location>
        <topology evidence="1">Multi-pass membrane protein</topology>
    </subcellularLocation>
</comment>
<feature type="transmembrane region" description="Helical" evidence="7">
    <location>
        <begin position="121"/>
        <end position="143"/>
    </location>
</feature>
<feature type="transmembrane region" description="Helical" evidence="7">
    <location>
        <begin position="207"/>
        <end position="224"/>
    </location>
</feature>
<keyword evidence="3 7" id="KW-1133">Transmembrane helix</keyword>
<dbReference type="EMBL" id="ML978712">
    <property type="protein sequence ID" value="KAF2090831.1"/>
    <property type="molecule type" value="Genomic_DNA"/>
</dbReference>
<evidence type="ECO:0000256" key="2">
    <source>
        <dbReference type="ARBA" id="ARBA00022692"/>
    </source>
</evidence>
<evidence type="ECO:0000256" key="4">
    <source>
        <dbReference type="ARBA" id="ARBA00023136"/>
    </source>
</evidence>
<keyword evidence="10" id="KW-1185">Reference proteome</keyword>
<sequence length="380" mass="42922">MFKQSNLGYMSGVLTPLETLSLVAVILRFYTRMFVLRIKPGWDDWFVLIANTIANVSAIAILGLWKNGIGVHKDELNNGEILMLSKLYYAVAILFFLDSMFAKLSVLILYRRIFSTKNMRLACDIMCAFVAMYSLAFVFARVFTCNPINLYWEQYTTGEPKPAGHCSNQGLQYTVHTALSLATNIGLVLMPMPMIRNLNMTKRKRKGLMILFALSLVPCVASVVRFGLIKHYNDLDVTFYSKLFYFWPGVEITTTIICVCVPTFPPLLMRYFPGLLGPEKGACTASRWAPDRPAPARRVSYLSASAHRSWNDIVSAQRKSVVLAGTTESITELRTQVSDAQSNRSTEKDRQSQVEVQDDDLEEMDESGIRKVVDIRISRT</sequence>
<dbReference type="AlphaFoldDB" id="A0A9P4HX29"/>
<dbReference type="OrthoDB" id="444631at2759"/>
<feature type="transmembrane region" description="Helical" evidence="7">
    <location>
        <begin position="6"/>
        <end position="30"/>
    </location>
</feature>
<evidence type="ECO:0000313" key="9">
    <source>
        <dbReference type="EMBL" id="KAF2090831.1"/>
    </source>
</evidence>
<feature type="transmembrane region" description="Helical" evidence="7">
    <location>
        <begin position="244"/>
        <end position="264"/>
    </location>
</feature>
<reference evidence="9" key="1">
    <citation type="journal article" date="2020" name="Stud. Mycol.">
        <title>101 Dothideomycetes genomes: a test case for predicting lifestyles and emergence of pathogens.</title>
        <authorList>
            <person name="Haridas S."/>
            <person name="Albert R."/>
            <person name="Binder M."/>
            <person name="Bloem J."/>
            <person name="Labutti K."/>
            <person name="Salamov A."/>
            <person name="Andreopoulos B."/>
            <person name="Baker S."/>
            <person name="Barry K."/>
            <person name="Bills G."/>
            <person name="Bluhm B."/>
            <person name="Cannon C."/>
            <person name="Castanera R."/>
            <person name="Culley D."/>
            <person name="Daum C."/>
            <person name="Ezra D."/>
            <person name="Gonzalez J."/>
            <person name="Henrissat B."/>
            <person name="Kuo A."/>
            <person name="Liang C."/>
            <person name="Lipzen A."/>
            <person name="Lutzoni F."/>
            <person name="Magnuson J."/>
            <person name="Mondo S."/>
            <person name="Nolan M."/>
            <person name="Ohm R."/>
            <person name="Pangilinan J."/>
            <person name="Park H.-J."/>
            <person name="Ramirez L."/>
            <person name="Alfaro M."/>
            <person name="Sun H."/>
            <person name="Tritt A."/>
            <person name="Yoshinaga Y."/>
            <person name="Zwiers L.-H."/>
            <person name="Turgeon B."/>
            <person name="Goodwin S."/>
            <person name="Spatafora J."/>
            <person name="Crous P."/>
            <person name="Grigoriev I."/>
        </authorList>
    </citation>
    <scope>NUCLEOTIDE SEQUENCE</scope>
    <source>
        <strain evidence="9">CBS 121410</strain>
    </source>
</reference>
<organism evidence="9 10">
    <name type="scientific">Saccharata proteae CBS 121410</name>
    <dbReference type="NCBI Taxonomy" id="1314787"/>
    <lineage>
        <taxon>Eukaryota</taxon>
        <taxon>Fungi</taxon>
        <taxon>Dikarya</taxon>
        <taxon>Ascomycota</taxon>
        <taxon>Pezizomycotina</taxon>
        <taxon>Dothideomycetes</taxon>
        <taxon>Dothideomycetes incertae sedis</taxon>
        <taxon>Botryosphaeriales</taxon>
        <taxon>Saccharataceae</taxon>
        <taxon>Saccharata</taxon>
    </lineage>
</organism>